<comment type="function">
    <text evidence="4">Catalyzes the initial reaction in the xylose utilization pathway by reducing D-xylose into xylitol. Xylose is a major component of hemicelluloses such as xylan. Most fungi utilize D-xylose via three enzymatic reactions, xylose reductase (XR), xylitol dehydrogenase (XDH), and xylulokinase, to form xylulose 5-phosphate, which enters pentose phosphate pathway.</text>
</comment>
<comment type="catalytic activity">
    <reaction evidence="6">
        <text>xylitol + NAD(+) = D-xylose + NADH + H(+)</text>
        <dbReference type="Rhea" id="RHEA:27441"/>
        <dbReference type="ChEBI" id="CHEBI:15378"/>
        <dbReference type="ChEBI" id="CHEBI:17151"/>
        <dbReference type="ChEBI" id="CHEBI:53455"/>
        <dbReference type="ChEBI" id="CHEBI:57540"/>
        <dbReference type="ChEBI" id="CHEBI:57945"/>
        <dbReference type="EC" id="1.1.1.307"/>
    </reaction>
</comment>
<dbReference type="InterPro" id="IPR020471">
    <property type="entry name" value="AKR"/>
</dbReference>
<dbReference type="PRINTS" id="PR00069">
    <property type="entry name" value="ALDKETRDTASE"/>
</dbReference>
<dbReference type="OMA" id="IYAPVCW"/>
<sequence length="290" mass="32511">MRRMATTITSTIKLASGYEIPRLGFGVYKTPPEETERCCLDAFKAGYRHIDSAAVYRNEEGCGKAIRASGIPRDQIFFTSKVFDISYDKAKASIDNSLALTKLDYIDLMLLHKPMGGSENRKGAWKALVEAVEAGKLRSIGISNYGVHHLNELERHIAELEAERGKGKGGIVSIQQVELHPWLARNDIVDWCRQRGIAVEAYCPIVRGNRWDEPELQRLKAKYGKTEAQVLIRWSLDKGLIPLPKSVNTSRIMSNADVFDFSLAPEEVKGLETDEYSPVAWDPTVSKLED</sequence>
<dbReference type="SUPFAM" id="SSF51430">
    <property type="entry name" value="NAD(P)-linked oxidoreductase"/>
    <property type="match status" value="1"/>
</dbReference>
<evidence type="ECO:0000256" key="7">
    <source>
        <dbReference type="PIRSR" id="PIRSR000097-1"/>
    </source>
</evidence>
<keyword evidence="12" id="KW-1185">Reference proteome</keyword>
<dbReference type="InterPro" id="IPR023210">
    <property type="entry name" value="NADP_OxRdtase_dom"/>
</dbReference>
<dbReference type="PROSITE" id="PS00063">
    <property type="entry name" value="ALDOKETO_REDUCTASE_3"/>
    <property type="match status" value="1"/>
</dbReference>
<dbReference type="FunFam" id="3.20.20.100:FF:000015">
    <property type="entry name" value="Oxidoreductase, aldo/keto reductase family"/>
    <property type="match status" value="1"/>
</dbReference>
<feature type="domain" description="NADP-dependent oxidoreductase" evidence="10">
    <location>
        <begin position="29"/>
        <end position="271"/>
    </location>
</feature>
<evidence type="ECO:0000256" key="5">
    <source>
        <dbReference type="ARBA" id="ARBA00047534"/>
    </source>
</evidence>
<evidence type="ECO:0000313" key="11">
    <source>
        <dbReference type="EMBL" id="OQD74963.1"/>
    </source>
</evidence>
<evidence type="ECO:0000313" key="12">
    <source>
        <dbReference type="Proteomes" id="UP000191522"/>
    </source>
</evidence>
<evidence type="ECO:0000256" key="2">
    <source>
        <dbReference type="ARBA" id="ARBA00012845"/>
    </source>
</evidence>
<evidence type="ECO:0000256" key="1">
    <source>
        <dbReference type="ARBA" id="ARBA00007905"/>
    </source>
</evidence>
<name>A0A1V6PDU1_PENDC</name>
<dbReference type="CDD" id="cd19071">
    <property type="entry name" value="AKR_AKR1-5-like"/>
    <property type="match status" value="1"/>
</dbReference>
<feature type="binding site" evidence="8">
    <location>
        <position position="112"/>
    </location>
    <ligand>
        <name>substrate</name>
    </ligand>
</feature>
<gene>
    <name evidence="11" type="ORF">PENDEC_c009G06598</name>
</gene>
<reference evidence="12" key="1">
    <citation type="journal article" date="2017" name="Nat. Microbiol.">
        <title>Global analysis of biosynthetic gene clusters reveals vast potential of secondary metabolite production in Penicillium species.</title>
        <authorList>
            <person name="Nielsen J.C."/>
            <person name="Grijseels S."/>
            <person name="Prigent S."/>
            <person name="Ji B."/>
            <person name="Dainat J."/>
            <person name="Nielsen K.F."/>
            <person name="Frisvad J.C."/>
            <person name="Workman M."/>
            <person name="Nielsen J."/>
        </authorList>
    </citation>
    <scope>NUCLEOTIDE SEQUENCE [LARGE SCALE GENOMIC DNA]</scope>
    <source>
        <strain evidence="12">IBT 11843</strain>
    </source>
</reference>
<evidence type="ECO:0000259" key="10">
    <source>
        <dbReference type="Pfam" id="PF00248"/>
    </source>
</evidence>
<dbReference type="Proteomes" id="UP000191522">
    <property type="component" value="Unassembled WGS sequence"/>
</dbReference>
<dbReference type="AlphaFoldDB" id="A0A1V6PDU1"/>
<dbReference type="Pfam" id="PF00248">
    <property type="entry name" value="Aldo_ket_red"/>
    <property type="match status" value="1"/>
</dbReference>
<comment type="similarity">
    <text evidence="1">Belongs to the aldo/keto reductase family.</text>
</comment>
<dbReference type="PANTHER" id="PTHR43827:SF13">
    <property type="entry name" value="ALDO_KETO REDUCTASE FAMILY PROTEIN"/>
    <property type="match status" value="1"/>
</dbReference>
<dbReference type="GO" id="GO:0016491">
    <property type="term" value="F:oxidoreductase activity"/>
    <property type="evidence" value="ECO:0007669"/>
    <property type="project" value="UniProtKB-KW"/>
</dbReference>
<organism evidence="11 12">
    <name type="scientific">Penicillium decumbens</name>
    <dbReference type="NCBI Taxonomy" id="69771"/>
    <lineage>
        <taxon>Eukaryota</taxon>
        <taxon>Fungi</taxon>
        <taxon>Dikarya</taxon>
        <taxon>Ascomycota</taxon>
        <taxon>Pezizomycotina</taxon>
        <taxon>Eurotiomycetes</taxon>
        <taxon>Eurotiomycetidae</taxon>
        <taxon>Eurotiales</taxon>
        <taxon>Aspergillaceae</taxon>
        <taxon>Penicillium</taxon>
    </lineage>
</organism>
<comment type="catalytic activity">
    <reaction evidence="5">
        <text>xylitol + NADP(+) = D-xylose + NADPH + H(+)</text>
        <dbReference type="Rhea" id="RHEA:27445"/>
        <dbReference type="ChEBI" id="CHEBI:15378"/>
        <dbReference type="ChEBI" id="CHEBI:17151"/>
        <dbReference type="ChEBI" id="CHEBI:53455"/>
        <dbReference type="ChEBI" id="CHEBI:57783"/>
        <dbReference type="ChEBI" id="CHEBI:58349"/>
        <dbReference type="EC" id="1.1.1.307"/>
    </reaction>
</comment>
<dbReference type="PANTHER" id="PTHR43827">
    <property type="entry name" value="2,5-DIKETO-D-GLUCONIC ACID REDUCTASE"/>
    <property type="match status" value="1"/>
</dbReference>
<dbReference type="EMBL" id="MDYL01000009">
    <property type="protein sequence ID" value="OQD74963.1"/>
    <property type="molecule type" value="Genomic_DNA"/>
</dbReference>
<dbReference type="Gene3D" id="3.20.20.100">
    <property type="entry name" value="NADP-dependent oxidoreductase domain"/>
    <property type="match status" value="1"/>
</dbReference>
<evidence type="ECO:0000256" key="4">
    <source>
        <dbReference type="ARBA" id="ARBA00025065"/>
    </source>
</evidence>
<evidence type="ECO:0000256" key="3">
    <source>
        <dbReference type="ARBA" id="ARBA00023002"/>
    </source>
</evidence>
<dbReference type="PROSITE" id="PS00798">
    <property type="entry name" value="ALDOKETO_REDUCTASE_1"/>
    <property type="match status" value="1"/>
</dbReference>
<protein>
    <recommendedName>
        <fullName evidence="2">D-xylose reductase [NAD(P)H]</fullName>
        <ecNumber evidence="2">1.1.1.307</ecNumber>
    </recommendedName>
</protein>
<feature type="active site" description="Proton donor" evidence="7">
    <location>
        <position position="56"/>
    </location>
</feature>
<accession>A0A1V6PDU1</accession>
<evidence type="ECO:0000256" key="9">
    <source>
        <dbReference type="PIRSR" id="PIRSR000097-3"/>
    </source>
</evidence>
<keyword evidence="3" id="KW-0560">Oxidoreductase</keyword>
<dbReference type="InterPro" id="IPR036812">
    <property type="entry name" value="NAD(P)_OxRdtase_dom_sf"/>
</dbReference>
<dbReference type="STRING" id="69771.A0A1V6PDU1"/>
<feature type="site" description="Lowers pKa of active site Tyr" evidence="9">
    <location>
        <position position="81"/>
    </location>
</feature>
<evidence type="ECO:0000256" key="6">
    <source>
        <dbReference type="ARBA" id="ARBA00049485"/>
    </source>
</evidence>
<dbReference type="InterPro" id="IPR018170">
    <property type="entry name" value="Aldo/ket_reductase_CS"/>
</dbReference>
<dbReference type="PIRSF" id="PIRSF000097">
    <property type="entry name" value="AKR"/>
    <property type="match status" value="1"/>
</dbReference>
<evidence type="ECO:0000256" key="8">
    <source>
        <dbReference type="PIRSR" id="PIRSR000097-2"/>
    </source>
</evidence>
<dbReference type="EC" id="1.1.1.307" evidence="2"/>
<comment type="caution">
    <text evidence="11">The sequence shown here is derived from an EMBL/GenBank/DDBJ whole genome shotgun (WGS) entry which is preliminary data.</text>
</comment>
<proteinExistence type="inferred from homology"/>
<dbReference type="OrthoDB" id="416253at2759"/>